<feature type="compositionally biased region" description="Basic and acidic residues" evidence="1">
    <location>
        <begin position="132"/>
        <end position="146"/>
    </location>
</feature>
<protein>
    <submittedName>
        <fullName evidence="2">Uncharacterized protein</fullName>
    </submittedName>
</protein>
<dbReference type="Proteomes" id="UP001500131">
    <property type="component" value="Unassembled WGS sequence"/>
</dbReference>
<dbReference type="AlphaFoldDB" id="A0AAW3A2Y6"/>
<dbReference type="EMBL" id="JBAMZK010000034">
    <property type="protein sequence ID" value="KAL0496907.1"/>
    <property type="molecule type" value="Genomic_DNA"/>
</dbReference>
<proteinExistence type="predicted"/>
<evidence type="ECO:0000313" key="2">
    <source>
        <dbReference type="EMBL" id="KAL0496907.1"/>
    </source>
</evidence>
<comment type="caution">
    <text evidence="2">The sequence shown here is derived from an EMBL/GenBank/DDBJ whole genome shotgun (WGS) entry which is preliminary data.</text>
</comment>
<evidence type="ECO:0000256" key="1">
    <source>
        <dbReference type="SAM" id="MobiDB-lite"/>
    </source>
</evidence>
<evidence type="ECO:0000313" key="3">
    <source>
        <dbReference type="Proteomes" id="UP001500131"/>
    </source>
</evidence>
<sequence length="158" mass="17708">MANALAPTDMIYAVSKRAWQQIPPLFPQRFCAGLAKSEVVPTTPWAMWTSSLPRHLLDEVVEDPALAVPTGSAGDVHQVLYYVGGLNSSHQLRSTFHRLWLPREVLKELPQYGAVSREQFKGILVCDVQRGRTPDERQGASVRQDDSPTWIDSRVDAR</sequence>
<feature type="region of interest" description="Disordered" evidence="1">
    <location>
        <begin position="132"/>
        <end position="158"/>
    </location>
</feature>
<organism evidence="2 3">
    <name type="scientific">Leishmania lindenbergi</name>
    <dbReference type="NCBI Taxonomy" id="651832"/>
    <lineage>
        <taxon>Eukaryota</taxon>
        <taxon>Discoba</taxon>
        <taxon>Euglenozoa</taxon>
        <taxon>Kinetoplastea</taxon>
        <taxon>Metakinetoplastina</taxon>
        <taxon>Trypanosomatida</taxon>
        <taxon>Trypanosomatidae</taxon>
        <taxon>Leishmaniinae</taxon>
        <taxon>Leishmania</taxon>
    </lineage>
</organism>
<keyword evidence="3" id="KW-1185">Reference proteome</keyword>
<gene>
    <name evidence="2" type="ORF">Q4I31_006746</name>
</gene>
<reference evidence="2 3" key="1">
    <citation type="submission" date="2024-02" db="EMBL/GenBank/DDBJ databases">
        <title>FIRST GENOME SEQUENCES OF Leishmania (Viannia) shawi, Leishmania (Viannia) lindenbergi AND Leishmania (Viannia) utingensis.</title>
        <authorList>
            <person name="Resadore F."/>
            <person name="Custodio M.G.F."/>
            <person name="Boite M.C."/>
            <person name="Cupolillo E."/>
            <person name="Ferreira G.E.M."/>
        </authorList>
    </citation>
    <scope>NUCLEOTIDE SEQUENCE [LARGE SCALE GENOMIC DNA]</scope>
    <source>
        <strain evidence="2 3">MHOM/BR/1966/M15733</strain>
    </source>
</reference>
<name>A0AAW3A2Y6_9TRYP</name>
<accession>A0AAW3A2Y6</accession>